<comment type="caution">
    <text evidence="2">The sequence shown here is derived from an EMBL/GenBank/DDBJ whole genome shotgun (WGS) entry which is preliminary data.</text>
</comment>
<feature type="region of interest" description="Disordered" evidence="1">
    <location>
        <begin position="97"/>
        <end position="117"/>
    </location>
</feature>
<protein>
    <submittedName>
        <fullName evidence="2">Uncharacterized protein</fullName>
    </submittedName>
</protein>
<evidence type="ECO:0000313" key="3">
    <source>
        <dbReference type="Proteomes" id="UP000886657"/>
    </source>
</evidence>
<evidence type="ECO:0000256" key="1">
    <source>
        <dbReference type="SAM" id="MobiDB-lite"/>
    </source>
</evidence>
<dbReference type="EMBL" id="JADKIO010000002">
    <property type="protein sequence ID" value="MBK9794948.1"/>
    <property type="molecule type" value="Genomic_DNA"/>
</dbReference>
<reference evidence="2" key="1">
    <citation type="submission" date="2020-10" db="EMBL/GenBank/DDBJ databases">
        <title>Connecting structure to function with the recovery of over 1000 high-quality activated sludge metagenome-assembled genomes encoding full-length rRNA genes using long-read sequencing.</title>
        <authorList>
            <person name="Singleton C.M."/>
            <person name="Petriglieri F."/>
            <person name="Kristensen J.M."/>
            <person name="Kirkegaard R.H."/>
            <person name="Michaelsen T.Y."/>
            <person name="Andersen M.H."/>
            <person name="Karst S.M."/>
            <person name="Dueholm M.S."/>
            <person name="Nielsen P.H."/>
            <person name="Albertsen M."/>
        </authorList>
    </citation>
    <scope>NUCLEOTIDE SEQUENCE</scope>
    <source>
        <strain evidence="2">Skiv_18-Q3-R9-52_MAXAC.067</strain>
    </source>
</reference>
<sequence>MDALSVNPIRPVALGALDAVRPPQALPVPAADSSQPARATPLSLQDLAQTLFQRSLQAATLFPVAPTATGTASLVQEATASLLASLSAQGSAAPAQVAAATPSTAPPSAPPAPTVQELPAPQDALATSLSPEFAMQTALRFGAGVQAQAALAVPVGELGAGLVRDATQVLRTGPLQPQGGGPGPEAFTRAQATLQRVLRSYEAAAVPARGNAALDLLA</sequence>
<dbReference type="Proteomes" id="UP000886657">
    <property type="component" value="Unassembled WGS sequence"/>
</dbReference>
<proteinExistence type="predicted"/>
<feature type="compositionally biased region" description="Pro residues" evidence="1">
    <location>
        <begin position="104"/>
        <end position="113"/>
    </location>
</feature>
<name>A0A9D7SDL6_9BACT</name>
<evidence type="ECO:0000313" key="2">
    <source>
        <dbReference type="EMBL" id="MBK9794948.1"/>
    </source>
</evidence>
<dbReference type="AlphaFoldDB" id="A0A9D7SDL6"/>
<accession>A0A9D7SDL6</accession>
<gene>
    <name evidence="2" type="ORF">IPP58_00355</name>
</gene>
<organism evidence="2 3">
    <name type="scientific">Candidatus Geothrix skivensis</name>
    <dbReference type="NCBI Taxonomy" id="2954439"/>
    <lineage>
        <taxon>Bacteria</taxon>
        <taxon>Pseudomonadati</taxon>
        <taxon>Acidobacteriota</taxon>
        <taxon>Holophagae</taxon>
        <taxon>Holophagales</taxon>
        <taxon>Holophagaceae</taxon>
        <taxon>Geothrix</taxon>
    </lineage>
</organism>